<feature type="non-terminal residue" evidence="1">
    <location>
        <position position="1"/>
    </location>
</feature>
<protein>
    <submittedName>
        <fullName evidence="1">Uncharacterized protein</fullName>
    </submittedName>
</protein>
<gene>
    <name evidence="1" type="ORF">Vretifemale_15903</name>
</gene>
<sequence length="145" mass="14709">SVQAVPKVTMLAPPELRKALFEMSCKAAAIPRPPWLCGFDCVGCVDMIGGGMEASPWAPTNWTTAPCPSMTGAAAAMGVALLPSCLNPTATAAETAGLCRFGSSADGVAKGAVVKLSMAAAAVSWFGRDLATSGASVRFDELLAM</sequence>
<comment type="caution">
    <text evidence="1">The sequence shown here is derived from an EMBL/GenBank/DDBJ whole genome shotgun (WGS) entry which is preliminary data.</text>
</comment>
<evidence type="ECO:0000313" key="1">
    <source>
        <dbReference type="EMBL" id="GIL87850.1"/>
    </source>
</evidence>
<keyword evidence="2" id="KW-1185">Reference proteome</keyword>
<organism evidence="1 2">
    <name type="scientific">Volvox reticuliferus</name>
    <dbReference type="NCBI Taxonomy" id="1737510"/>
    <lineage>
        <taxon>Eukaryota</taxon>
        <taxon>Viridiplantae</taxon>
        <taxon>Chlorophyta</taxon>
        <taxon>core chlorophytes</taxon>
        <taxon>Chlorophyceae</taxon>
        <taxon>CS clade</taxon>
        <taxon>Chlamydomonadales</taxon>
        <taxon>Volvocaceae</taxon>
        <taxon>Volvox</taxon>
    </lineage>
</organism>
<name>A0A8J4FVL5_9CHLO</name>
<evidence type="ECO:0000313" key="2">
    <source>
        <dbReference type="Proteomes" id="UP000747110"/>
    </source>
</evidence>
<dbReference type="Proteomes" id="UP000747110">
    <property type="component" value="Unassembled WGS sequence"/>
</dbReference>
<dbReference type="AlphaFoldDB" id="A0A8J4FVL5"/>
<accession>A0A8J4FVL5</accession>
<dbReference type="EMBL" id="BNCP01000041">
    <property type="protein sequence ID" value="GIL87850.1"/>
    <property type="molecule type" value="Genomic_DNA"/>
</dbReference>
<feature type="non-terminal residue" evidence="1">
    <location>
        <position position="145"/>
    </location>
</feature>
<reference evidence="1" key="1">
    <citation type="journal article" date="2021" name="Proc. Natl. Acad. Sci. U.S.A.">
        <title>Three genomes in the algal genus Volvox reveal the fate of a haploid sex-determining region after a transition to homothallism.</title>
        <authorList>
            <person name="Yamamoto K."/>
            <person name="Hamaji T."/>
            <person name="Kawai-Toyooka H."/>
            <person name="Matsuzaki R."/>
            <person name="Takahashi F."/>
            <person name="Nishimura Y."/>
            <person name="Kawachi M."/>
            <person name="Noguchi H."/>
            <person name="Minakuchi Y."/>
            <person name="Umen J.G."/>
            <person name="Toyoda A."/>
            <person name="Nozaki H."/>
        </authorList>
    </citation>
    <scope>NUCLEOTIDE SEQUENCE</scope>
    <source>
        <strain evidence="1">NIES-3786</strain>
    </source>
</reference>
<proteinExistence type="predicted"/>